<dbReference type="EMBL" id="BMHV01000008">
    <property type="protein sequence ID" value="GGF61811.1"/>
    <property type="molecule type" value="Genomic_DNA"/>
</dbReference>
<gene>
    <name evidence="1" type="ORF">GCM10011332_14580</name>
</gene>
<protein>
    <submittedName>
        <fullName evidence="1">Uncharacterized protein</fullName>
    </submittedName>
</protein>
<reference evidence="1" key="2">
    <citation type="submission" date="2020-09" db="EMBL/GenBank/DDBJ databases">
        <authorList>
            <person name="Sun Q."/>
            <person name="Zhou Y."/>
        </authorList>
    </citation>
    <scope>NUCLEOTIDE SEQUENCE</scope>
    <source>
        <strain evidence="1">CGMCC 1.15254</strain>
    </source>
</reference>
<reference evidence="1" key="1">
    <citation type="journal article" date="2014" name="Int. J. Syst. Evol. Microbiol.">
        <title>Complete genome sequence of Corynebacterium casei LMG S-19264T (=DSM 44701T), isolated from a smear-ripened cheese.</title>
        <authorList>
            <consortium name="US DOE Joint Genome Institute (JGI-PGF)"/>
            <person name="Walter F."/>
            <person name="Albersmeier A."/>
            <person name="Kalinowski J."/>
            <person name="Ruckert C."/>
        </authorList>
    </citation>
    <scope>NUCLEOTIDE SEQUENCE</scope>
    <source>
        <strain evidence="1">CGMCC 1.15254</strain>
    </source>
</reference>
<evidence type="ECO:0000313" key="1">
    <source>
        <dbReference type="EMBL" id="GGF61811.1"/>
    </source>
</evidence>
<dbReference type="Proteomes" id="UP000632498">
    <property type="component" value="Unassembled WGS sequence"/>
</dbReference>
<keyword evidence="2" id="KW-1185">Reference proteome</keyword>
<comment type="caution">
    <text evidence="1">The sequence shown here is derived from an EMBL/GenBank/DDBJ whole genome shotgun (WGS) entry which is preliminary data.</text>
</comment>
<proteinExistence type="predicted"/>
<evidence type="ECO:0000313" key="2">
    <source>
        <dbReference type="Proteomes" id="UP000632498"/>
    </source>
</evidence>
<dbReference type="AlphaFoldDB" id="A0A917BX93"/>
<organism evidence="1 2">
    <name type="scientific">Terasakiella brassicae</name>
    <dbReference type="NCBI Taxonomy" id="1634917"/>
    <lineage>
        <taxon>Bacteria</taxon>
        <taxon>Pseudomonadati</taxon>
        <taxon>Pseudomonadota</taxon>
        <taxon>Alphaproteobacteria</taxon>
        <taxon>Rhodospirillales</taxon>
        <taxon>Terasakiellaceae</taxon>
        <taxon>Terasakiella</taxon>
    </lineage>
</organism>
<sequence length="80" mass="9148">MMNADPTGMENIGDDDDTRLIATALYNAQGFENALSRVSDYIREAKDTMQRREWQRIALELTNICAADPQCEAKRRKILN</sequence>
<name>A0A917BX93_9PROT</name>
<accession>A0A917BX93</accession>